<accession>C1C0D5</accession>
<evidence type="ECO:0000256" key="1">
    <source>
        <dbReference type="ARBA" id="ARBA00010363"/>
    </source>
</evidence>
<keyword evidence="2" id="KW-0677">Repeat</keyword>
<dbReference type="EMBL" id="BT080314">
    <property type="protein sequence ID" value="ACO14738.1"/>
    <property type="molecule type" value="mRNA"/>
</dbReference>
<evidence type="ECO:0000313" key="5">
    <source>
        <dbReference type="EMBL" id="ACO14738.1"/>
    </source>
</evidence>
<dbReference type="InterPro" id="IPR043194">
    <property type="entry name" value="GLOD4_C"/>
</dbReference>
<dbReference type="InterPro" id="IPR037523">
    <property type="entry name" value="VOC_core"/>
</dbReference>
<reference evidence="5" key="1">
    <citation type="submission" date="2009-03" db="EMBL/GenBank/DDBJ databases">
        <title>Caligus clemensi ESTs and full-length cDNAs.</title>
        <authorList>
            <person name="Yasuike M."/>
            <person name="von Schalburg K."/>
            <person name="Cooper G."/>
            <person name="Leong J."/>
            <person name="Jones S.R.M."/>
            <person name="Koop B.F."/>
        </authorList>
    </citation>
    <scope>NUCLEOTIDE SEQUENCE</scope>
    <source>
        <tissue evidence="5">Whole</tissue>
    </source>
</reference>
<dbReference type="Gene3D" id="3.10.180.10">
    <property type="entry name" value="2,3-Dihydroxybiphenyl 1,2-Dioxygenase, domain 1"/>
    <property type="match status" value="2"/>
</dbReference>
<feature type="domain" description="VOC" evidence="4">
    <location>
        <begin position="141"/>
        <end position="260"/>
    </location>
</feature>
<dbReference type="InterPro" id="IPR029068">
    <property type="entry name" value="Glyas_Bleomycin-R_OHBP_Dase"/>
</dbReference>
<dbReference type="InterPro" id="IPR043193">
    <property type="entry name" value="GLOD4"/>
</dbReference>
<dbReference type="PROSITE" id="PS51819">
    <property type="entry name" value="VOC"/>
    <property type="match status" value="2"/>
</dbReference>
<gene>
    <name evidence="5" type="primary">GLOD4</name>
</gene>
<dbReference type="AlphaFoldDB" id="C1C0D5"/>
<dbReference type="SUPFAM" id="SSF54593">
    <property type="entry name" value="Glyoxalase/Bleomycin resistance protein/Dihydroxybiphenyl dioxygenase"/>
    <property type="match status" value="2"/>
</dbReference>
<dbReference type="Pfam" id="PF21701">
    <property type="entry name" value="GLOD4_C"/>
    <property type="match status" value="1"/>
</dbReference>
<feature type="region of interest" description="Disordered" evidence="3">
    <location>
        <begin position="266"/>
        <end position="292"/>
    </location>
</feature>
<comment type="similarity">
    <text evidence="1">Belongs to the glyoxalase I family.</text>
</comment>
<name>C1C0D5_CALCM</name>
<protein>
    <submittedName>
        <fullName evidence="5">Glyoxalase domain-containing protein 4</fullName>
    </submittedName>
</protein>
<evidence type="ECO:0000259" key="4">
    <source>
        <dbReference type="PROSITE" id="PS51819"/>
    </source>
</evidence>
<evidence type="ECO:0000256" key="2">
    <source>
        <dbReference type="ARBA" id="ARBA00022737"/>
    </source>
</evidence>
<dbReference type="PANTHER" id="PTHR46466:SF1">
    <property type="entry name" value="GLYOXALASE DOMAIN-CONTAINING PROTEIN 4"/>
    <property type="match status" value="1"/>
</dbReference>
<organism evidence="5">
    <name type="scientific">Caligus clemensi</name>
    <name type="common">Sea louse</name>
    <dbReference type="NCBI Taxonomy" id="344056"/>
    <lineage>
        <taxon>Eukaryota</taxon>
        <taxon>Metazoa</taxon>
        <taxon>Ecdysozoa</taxon>
        <taxon>Arthropoda</taxon>
        <taxon>Crustacea</taxon>
        <taxon>Multicrustacea</taxon>
        <taxon>Hexanauplia</taxon>
        <taxon>Copepoda</taxon>
        <taxon>Siphonostomatoida</taxon>
        <taxon>Caligidae</taxon>
        <taxon>Caligus</taxon>
    </lineage>
</organism>
<feature type="domain" description="VOC" evidence="4">
    <location>
        <begin position="8"/>
        <end position="133"/>
    </location>
</feature>
<dbReference type="PANTHER" id="PTHR46466">
    <property type="entry name" value="GLYOXALASE DOMAIN-CONTAINING PROTEIN 4"/>
    <property type="match status" value="1"/>
</dbReference>
<evidence type="ECO:0000256" key="3">
    <source>
        <dbReference type="SAM" id="MobiDB-lite"/>
    </source>
</evidence>
<sequence>MSFASKVRPLHWVFKIVDRKANIVFFRDPLGMKTLRHEEFSEGCEATCNGPYSGRWSKTMIGYGDENHHFVIELTYNYTVKSYKLGNDFRGITIQSSEVLKRAKEMKVDVKDVDGKTKLILSPDGYKFYIVDEAQPKDKDPVLSVKIGVSNMSNALDFWQTDLQMNLRSKGDKESLLDFAEDKIKVFLEATEPAIDRGTAYGRIACSIPLEEQPGLSDKLTAKKRTILHPLIKLDTPGKKTVRVLIIADPDGQEVCFVEDEGFRELSEPDANGDELLEKSMTEDDSDKFQGI</sequence>
<dbReference type="CDD" id="cd16357">
    <property type="entry name" value="GLOD4_C"/>
    <property type="match status" value="1"/>
</dbReference>
<proteinExistence type="evidence at transcript level"/>